<dbReference type="SUPFAM" id="SSF56112">
    <property type="entry name" value="Protein kinase-like (PK-like)"/>
    <property type="match status" value="1"/>
</dbReference>
<feature type="non-terminal residue" evidence="3">
    <location>
        <position position="1"/>
    </location>
</feature>
<evidence type="ECO:0000259" key="2">
    <source>
        <dbReference type="PROSITE" id="PS50011"/>
    </source>
</evidence>
<dbReference type="InterPro" id="IPR011009">
    <property type="entry name" value="Kinase-like_dom_sf"/>
</dbReference>
<reference evidence="3 4" key="1">
    <citation type="submission" date="2022-05" db="EMBL/GenBank/DDBJ databases">
        <authorList>
            <consortium name="Genoscope - CEA"/>
            <person name="William W."/>
        </authorList>
    </citation>
    <scope>NUCLEOTIDE SEQUENCE [LARGE SCALE GENOMIC DNA]</scope>
</reference>
<proteinExistence type="predicted"/>
<comment type="caution">
    <text evidence="3">The sequence shown here is derived from an EMBL/GenBank/DDBJ whole genome shotgun (WGS) entry which is preliminary data.</text>
</comment>
<accession>A0ABN8PCH9</accession>
<sequence>RSRRRRLFRVRFFNDQLDNTKAEDVLGKALKKFPPKNVTFDVNGCRQPDNNSSPGRKRSSESVECAADRESSPEYQPKRPRKSVSPCKSPRRSPPKSAFTPRRSPRKSVSSPKCQNRKYATNSREIERTRTPVGKKDSPGSAGGHDSPNKSWLNKFAIPTRTFELKHHVEATCSEQVQCSKSGMKKRKSRQRKNRINRKKLSTFLQSSAAKIVNEKVIELENNCKSAKQVANGYFYKWKKTKEENSRLLYSASSNFKEEDIPKSMIIKRDLLEVKDHLFLTLIEGVNAIHLSGYIHNDLKPNNIMVEERGIHYNAVVIDFGKACPLHKGKFYKLSNKVEKQKYLERYPHLAPELVAGDSPQSESTDIYSLGHTINKWEPDVEQGLAKGDLSPEQQNSLVRQLCTTIMAQTEVLRFSEREHIAMLLVNQYPFLKGSFGAGHQIWSKKIMNRMANVLKRASRQAKKQLYQSVGETEGALKGKPGRKKQVSKASVVPGIPEGETIDTLEEQKQQLQEICRKGSPDLSTLHMLMDTTFPLRRRDVLLNNVRVWKLLKEYPPLENGNGSEVTVNVNCIALYPFIDKHINWGVIFQIRSELQRILGEEDCCKGRKTAFLDTWKQKLLKLLKQSSTKEVQNLLRIIDDNDSEDEKEIENRCIMAALPHLLGERKTAKHHPGVQFWTFVANDSDVNAENEIHATTAPRLISMGATIDDVQSLVLAAEGMVVCRFKKINILSAVVTLLASYYVFNADYPKGHGGHSKNVYLFLEYILLQRSRHALPINAEAVVGKLK</sequence>
<name>A0ABN8PCH9_9CNID</name>
<keyword evidence="4" id="KW-1185">Reference proteome</keyword>
<evidence type="ECO:0000313" key="3">
    <source>
        <dbReference type="EMBL" id="CAH3140479.1"/>
    </source>
</evidence>
<dbReference type="InterPro" id="IPR000719">
    <property type="entry name" value="Prot_kinase_dom"/>
</dbReference>
<dbReference type="Proteomes" id="UP001159405">
    <property type="component" value="Unassembled WGS sequence"/>
</dbReference>
<dbReference type="PANTHER" id="PTHR31025">
    <property type="entry name" value="SI:CH211-196P9.1-RELATED"/>
    <property type="match status" value="1"/>
</dbReference>
<organism evidence="3 4">
    <name type="scientific">Porites lobata</name>
    <dbReference type="NCBI Taxonomy" id="104759"/>
    <lineage>
        <taxon>Eukaryota</taxon>
        <taxon>Metazoa</taxon>
        <taxon>Cnidaria</taxon>
        <taxon>Anthozoa</taxon>
        <taxon>Hexacorallia</taxon>
        <taxon>Scleractinia</taxon>
        <taxon>Fungiina</taxon>
        <taxon>Poritidae</taxon>
        <taxon>Porites</taxon>
    </lineage>
</organism>
<dbReference type="PROSITE" id="PS00108">
    <property type="entry name" value="PROTEIN_KINASE_ST"/>
    <property type="match status" value="1"/>
</dbReference>
<evidence type="ECO:0000256" key="1">
    <source>
        <dbReference type="SAM" id="MobiDB-lite"/>
    </source>
</evidence>
<dbReference type="PANTHER" id="PTHR31025:SF9">
    <property type="entry name" value="SI:DKEY-286J15.1"/>
    <property type="match status" value="1"/>
</dbReference>
<dbReference type="Gene3D" id="1.10.510.10">
    <property type="entry name" value="Transferase(Phosphotransferase) domain 1"/>
    <property type="match status" value="1"/>
</dbReference>
<dbReference type="Pfam" id="PF00069">
    <property type="entry name" value="Pkinase"/>
    <property type="match status" value="1"/>
</dbReference>
<dbReference type="EMBL" id="CALNXK010000064">
    <property type="protein sequence ID" value="CAH3140479.1"/>
    <property type="molecule type" value="Genomic_DNA"/>
</dbReference>
<evidence type="ECO:0000313" key="4">
    <source>
        <dbReference type="Proteomes" id="UP001159405"/>
    </source>
</evidence>
<feature type="domain" description="Protein kinase" evidence="2">
    <location>
        <begin position="163"/>
        <end position="432"/>
    </location>
</feature>
<feature type="compositionally biased region" description="Basic and acidic residues" evidence="1">
    <location>
        <begin position="58"/>
        <end position="72"/>
    </location>
</feature>
<feature type="region of interest" description="Disordered" evidence="1">
    <location>
        <begin position="35"/>
        <end position="152"/>
    </location>
</feature>
<gene>
    <name evidence="3" type="ORF">PLOB_00041263</name>
</gene>
<dbReference type="PROSITE" id="PS50011">
    <property type="entry name" value="PROTEIN_KINASE_DOM"/>
    <property type="match status" value="1"/>
</dbReference>
<protein>
    <recommendedName>
        <fullName evidence="2">Protein kinase domain-containing protein</fullName>
    </recommendedName>
</protein>
<feature type="compositionally biased region" description="Basic and acidic residues" evidence="1">
    <location>
        <begin position="124"/>
        <end position="138"/>
    </location>
</feature>
<dbReference type="InterPro" id="IPR008271">
    <property type="entry name" value="Ser/Thr_kinase_AS"/>
</dbReference>